<feature type="domain" description="Tn3 transposase DDE" evidence="1">
    <location>
        <begin position="16"/>
        <end position="61"/>
    </location>
</feature>
<dbReference type="GO" id="GO:0004803">
    <property type="term" value="F:transposase activity"/>
    <property type="evidence" value="ECO:0007669"/>
    <property type="project" value="InterPro"/>
</dbReference>
<dbReference type="GO" id="GO:0006313">
    <property type="term" value="P:DNA transposition"/>
    <property type="evidence" value="ECO:0007669"/>
    <property type="project" value="InterPro"/>
</dbReference>
<name>A0A1W2E0M9_9RHOB</name>
<evidence type="ECO:0000313" key="2">
    <source>
        <dbReference type="EMBL" id="SMD02952.1"/>
    </source>
</evidence>
<evidence type="ECO:0000313" key="3">
    <source>
        <dbReference type="Proteomes" id="UP000192330"/>
    </source>
</evidence>
<gene>
    <name evidence="2" type="ORF">SAMN06295998_1207</name>
</gene>
<dbReference type="Proteomes" id="UP000192330">
    <property type="component" value="Unassembled WGS sequence"/>
</dbReference>
<dbReference type="EMBL" id="FWYD01000020">
    <property type="protein sequence ID" value="SMD02952.1"/>
    <property type="molecule type" value="Genomic_DNA"/>
</dbReference>
<protein>
    <submittedName>
        <fullName evidence="2">Tn3 transposase DDE domain-containing protein</fullName>
    </submittedName>
</protein>
<dbReference type="Pfam" id="PF01526">
    <property type="entry name" value="DDE_Tnp_Tn3"/>
    <property type="match status" value="1"/>
</dbReference>
<dbReference type="AlphaFoldDB" id="A0A1W2E0M9"/>
<evidence type="ECO:0000259" key="1">
    <source>
        <dbReference type="Pfam" id="PF01526"/>
    </source>
</evidence>
<dbReference type="InterPro" id="IPR002513">
    <property type="entry name" value="Tn3_Tnp_DDE_dom"/>
</dbReference>
<accession>A0A1W2E0M9</accession>
<keyword evidence="3" id="KW-1185">Reference proteome</keyword>
<organism evidence="2 3">
    <name type="scientific">Primorskyibacter flagellatus</name>
    <dbReference type="NCBI Taxonomy" id="1387277"/>
    <lineage>
        <taxon>Bacteria</taxon>
        <taxon>Pseudomonadati</taxon>
        <taxon>Pseudomonadota</taxon>
        <taxon>Alphaproteobacteria</taxon>
        <taxon>Rhodobacterales</taxon>
        <taxon>Roseobacteraceae</taxon>
        <taxon>Primorskyibacter</taxon>
    </lineage>
</organism>
<sequence length="94" mass="10774">MVLDLYNRLPEIRITDLLLEVDNEIGFTEAFTHLRTGVPCKDRVDMLNVLLAEGLNLGLSKKWPGPPTPMIISSSLAYRDGMSKVRRWHAPWPW</sequence>
<proteinExistence type="predicted"/>
<reference evidence="2 3" key="1">
    <citation type="submission" date="2017-04" db="EMBL/GenBank/DDBJ databases">
        <authorList>
            <person name="Afonso C.L."/>
            <person name="Miller P.J."/>
            <person name="Scott M.A."/>
            <person name="Spackman E."/>
            <person name="Goraichik I."/>
            <person name="Dimitrov K.M."/>
            <person name="Suarez D.L."/>
            <person name="Swayne D.E."/>
        </authorList>
    </citation>
    <scope>NUCLEOTIDE SEQUENCE [LARGE SCALE GENOMIC DNA]</scope>
    <source>
        <strain evidence="2 3">CGMCC 1.12644</strain>
    </source>
</reference>
<dbReference type="STRING" id="1387277.SAMN06295998_1207"/>